<accession>A0A9D1SU29</accession>
<reference evidence="3" key="2">
    <citation type="journal article" date="2021" name="PeerJ">
        <title>Extensive microbial diversity within the chicken gut microbiome revealed by metagenomics and culture.</title>
        <authorList>
            <person name="Gilroy R."/>
            <person name="Ravi A."/>
            <person name="Getino M."/>
            <person name="Pursley I."/>
            <person name="Horton D.L."/>
            <person name="Alikhan N.F."/>
            <person name="Baker D."/>
            <person name="Gharbi K."/>
            <person name="Hall N."/>
            <person name="Watson M."/>
            <person name="Adriaenssens E.M."/>
            <person name="Foster-Nyarko E."/>
            <person name="Jarju S."/>
            <person name="Secka A."/>
            <person name="Antonio M."/>
            <person name="Oren A."/>
            <person name="Chaudhuri R.R."/>
            <person name="La Ragione R."/>
            <person name="Hildebrand F."/>
            <person name="Pallen M.J."/>
        </authorList>
    </citation>
    <scope>NUCLEOTIDE SEQUENCE</scope>
    <source>
        <strain evidence="3">ChiGjej2B2-16831</strain>
    </source>
</reference>
<feature type="transmembrane region" description="Helical" evidence="1">
    <location>
        <begin position="150"/>
        <end position="168"/>
    </location>
</feature>
<evidence type="ECO:0000313" key="4">
    <source>
        <dbReference type="Proteomes" id="UP000824128"/>
    </source>
</evidence>
<feature type="transmembrane region" description="Helical" evidence="1">
    <location>
        <begin position="123"/>
        <end position="144"/>
    </location>
</feature>
<dbReference type="PANTHER" id="PTHR36834">
    <property type="entry name" value="MEMBRANE PROTEIN-RELATED"/>
    <property type="match status" value="1"/>
</dbReference>
<keyword evidence="1" id="KW-0472">Membrane</keyword>
<dbReference type="Pfam" id="PF04892">
    <property type="entry name" value="VanZ"/>
    <property type="match status" value="1"/>
</dbReference>
<dbReference type="EMBL" id="DVNZ01000203">
    <property type="protein sequence ID" value="HIU94781.1"/>
    <property type="molecule type" value="Genomic_DNA"/>
</dbReference>
<dbReference type="AlphaFoldDB" id="A0A9D1SU29"/>
<sequence length="205" mass="21842">MLTDAFDALRALPTAAAAALLCYVPLALLLAAEGRRPAALRHAALYALTGAFAMLFYVTILWTGLPEDLAAVRHILNLRPFAWLAAPYRMGPARMAVQLLCNVLMFVPFGLLLPVAFPACRRFAATALLCLGLTLAVETAQYFIGRAADVDDVMMNLLGGMAGYGLFARMRRAFGRTRWFAALLGGAAPDGCPPGAPGPALTGRF</sequence>
<evidence type="ECO:0000259" key="2">
    <source>
        <dbReference type="Pfam" id="PF04892"/>
    </source>
</evidence>
<proteinExistence type="predicted"/>
<dbReference type="InterPro" id="IPR006976">
    <property type="entry name" value="VanZ-like"/>
</dbReference>
<reference evidence="3" key="1">
    <citation type="submission" date="2020-10" db="EMBL/GenBank/DDBJ databases">
        <authorList>
            <person name="Gilroy R."/>
        </authorList>
    </citation>
    <scope>NUCLEOTIDE SEQUENCE</scope>
    <source>
        <strain evidence="3">ChiGjej2B2-16831</strain>
    </source>
</reference>
<feature type="transmembrane region" description="Helical" evidence="1">
    <location>
        <begin position="95"/>
        <end position="116"/>
    </location>
</feature>
<name>A0A9D1SU29_9FIRM</name>
<keyword evidence="1" id="KW-1133">Transmembrane helix</keyword>
<comment type="caution">
    <text evidence="3">The sequence shown here is derived from an EMBL/GenBank/DDBJ whole genome shotgun (WGS) entry which is preliminary data.</text>
</comment>
<evidence type="ECO:0000256" key="1">
    <source>
        <dbReference type="SAM" id="Phobius"/>
    </source>
</evidence>
<organism evidence="3 4">
    <name type="scientific">Candidatus Aphodomorpha intestinavium</name>
    <dbReference type="NCBI Taxonomy" id="2840672"/>
    <lineage>
        <taxon>Bacteria</taxon>
        <taxon>Bacillati</taxon>
        <taxon>Bacillota</taxon>
        <taxon>Clostridia</taxon>
        <taxon>Eubacteriales</taxon>
        <taxon>Candidatus Aphodomorpha</taxon>
    </lineage>
</organism>
<dbReference type="Proteomes" id="UP000824128">
    <property type="component" value="Unassembled WGS sequence"/>
</dbReference>
<feature type="domain" description="VanZ-like" evidence="2">
    <location>
        <begin position="54"/>
        <end position="168"/>
    </location>
</feature>
<dbReference type="PANTHER" id="PTHR36834:SF1">
    <property type="entry name" value="INTEGRAL MEMBRANE PROTEIN"/>
    <property type="match status" value="1"/>
</dbReference>
<feature type="transmembrane region" description="Helical" evidence="1">
    <location>
        <begin position="12"/>
        <end position="31"/>
    </location>
</feature>
<feature type="transmembrane region" description="Helical" evidence="1">
    <location>
        <begin position="43"/>
        <end position="65"/>
    </location>
</feature>
<keyword evidence="1" id="KW-0812">Transmembrane</keyword>
<gene>
    <name evidence="3" type="ORF">IAD24_06430</name>
</gene>
<evidence type="ECO:0000313" key="3">
    <source>
        <dbReference type="EMBL" id="HIU94781.1"/>
    </source>
</evidence>
<dbReference type="InterPro" id="IPR053150">
    <property type="entry name" value="Teicoplanin_resist-assoc"/>
</dbReference>
<protein>
    <submittedName>
        <fullName evidence="3">VanZ family protein</fullName>
    </submittedName>
</protein>